<gene>
    <name evidence="1" type="ORF">RPERSI_LOCUS28484</name>
</gene>
<feature type="non-terminal residue" evidence="1">
    <location>
        <position position="78"/>
    </location>
</feature>
<evidence type="ECO:0000313" key="2">
    <source>
        <dbReference type="Proteomes" id="UP000789920"/>
    </source>
</evidence>
<sequence length="78" mass="9274">PLPLPFIGNLHNLGFGVERFYEQCQKKYGDISETMFDRRYIILSRPEYIEKLFDRKLFFMRLPHSQGTVEMGMYGHGI</sequence>
<name>A0ACA9S9J5_9GLOM</name>
<keyword evidence="2" id="KW-1185">Reference proteome</keyword>
<organism evidence="1 2">
    <name type="scientific">Racocetra persica</name>
    <dbReference type="NCBI Taxonomy" id="160502"/>
    <lineage>
        <taxon>Eukaryota</taxon>
        <taxon>Fungi</taxon>
        <taxon>Fungi incertae sedis</taxon>
        <taxon>Mucoromycota</taxon>
        <taxon>Glomeromycotina</taxon>
        <taxon>Glomeromycetes</taxon>
        <taxon>Diversisporales</taxon>
        <taxon>Gigasporaceae</taxon>
        <taxon>Racocetra</taxon>
    </lineage>
</organism>
<feature type="non-terminal residue" evidence="1">
    <location>
        <position position="1"/>
    </location>
</feature>
<dbReference type="Proteomes" id="UP000789920">
    <property type="component" value="Unassembled WGS sequence"/>
</dbReference>
<comment type="caution">
    <text evidence="1">The sequence shown here is derived from an EMBL/GenBank/DDBJ whole genome shotgun (WGS) entry which is preliminary data.</text>
</comment>
<reference evidence="1" key="1">
    <citation type="submission" date="2021-06" db="EMBL/GenBank/DDBJ databases">
        <authorList>
            <person name="Kallberg Y."/>
            <person name="Tangrot J."/>
            <person name="Rosling A."/>
        </authorList>
    </citation>
    <scope>NUCLEOTIDE SEQUENCE</scope>
    <source>
        <strain evidence="1">MA461A</strain>
    </source>
</reference>
<evidence type="ECO:0000313" key="1">
    <source>
        <dbReference type="EMBL" id="CAG8832514.1"/>
    </source>
</evidence>
<proteinExistence type="predicted"/>
<dbReference type="EMBL" id="CAJVQC010103945">
    <property type="protein sequence ID" value="CAG8832514.1"/>
    <property type="molecule type" value="Genomic_DNA"/>
</dbReference>
<accession>A0ACA9S9J5</accession>
<protein>
    <submittedName>
        <fullName evidence="1">5052_t:CDS:1</fullName>
    </submittedName>
</protein>